<evidence type="ECO:0000313" key="2">
    <source>
        <dbReference type="Proteomes" id="UP001165080"/>
    </source>
</evidence>
<name>A0A9W6EZB6_9CHLO</name>
<dbReference type="EMBL" id="BRXU01000003">
    <property type="protein sequence ID" value="GLC50115.1"/>
    <property type="molecule type" value="Genomic_DNA"/>
</dbReference>
<gene>
    <name evidence="1" type="primary">PLEST000385</name>
    <name evidence="1" type="ORF">PLESTB_000343700</name>
</gene>
<evidence type="ECO:0000313" key="1">
    <source>
        <dbReference type="EMBL" id="GLC50115.1"/>
    </source>
</evidence>
<dbReference type="Proteomes" id="UP001165080">
    <property type="component" value="Unassembled WGS sequence"/>
</dbReference>
<protein>
    <submittedName>
        <fullName evidence="1">Uncharacterized protein</fullName>
    </submittedName>
</protein>
<accession>A0A9W6EZB6</accession>
<comment type="caution">
    <text evidence="1">The sequence shown here is derived from an EMBL/GenBank/DDBJ whole genome shotgun (WGS) entry which is preliminary data.</text>
</comment>
<sequence length="81" mass="8809">MIDSLFVGWEAPKPGYADGAEAERNSGAQELFGKSFGDLDVEQRLMVAYHVGGLHKDYRAAVMSRTSHHQVKPFSAGRSAA</sequence>
<organism evidence="1 2">
    <name type="scientific">Pleodorina starrii</name>
    <dbReference type="NCBI Taxonomy" id="330485"/>
    <lineage>
        <taxon>Eukaryota</taxon>
        <taxon>Viridiplantae</taxon>
        <taxon>Chlorophyta</taxon>
        <taxon>core chlorophytes</taxon>
        <taxon>Chlorophyceae</taxon>
        <taxon>CS clade</taxon>
        <taxon>Chlamydomonadales</taxon>
        <taxon>Volvocaceae</taxon>
        <taxon>Pleodorina</taxon>
    </lineage>
</organism>
<proteinExistence type="predicted"/>
<reference evidence="1 2" key="1">
    <citation type="journal article" date="2023" name="Commun. Biol.">
        <title>Reorganization of the ancestral sex-determining regions during the evolution of trioecy in Pleodorina starrii.</title>
        <authorList>
            <person name="Takahashi K."/>
            <person name="Suzuki S."/>
            <person name="Kawai-Toyooka H."/>
            <person name="Yamamoto K."/>
            <person name="Hamaji T."/>
            <person name="Ootsuki R."/>
            <person name="Yamaguchi H."/>
            <person name="Kawachi M."/>
            <person name="Higashiyama T."/>
            <person name="Nozaki H."/>
        </authorList>
    </citation>
    <scope>NUCLEOTIDE SEQUENCE [LARGE SCALE GENOMIC DNA]</scope>
    <source>
        <strain evidence="1 2">NIES-4479</strain>
    </source>
</reference>
<dbReference type="AlphaFoldDB" id="A0A9W6EZB6"/>
<keyword evidence="2" id="KW-1185">Reference proteome</keyword>